<sequence length="198" mass="22691">MLGYFLASQLLPLKRWLESLPEDPVTLLEAQVVGSLEGLRNLINRDKLPMVHCTSMMRNVVRAWKQVHLGCPTSAAALSPFTPLWFNMNLGQLLTIPDPALWARFNVKYVNDIYADNVLLTFDQLKDKFNLPNRMFFRFLQLQFMQPGVARLSLIPPGRCGFYTMTPIPIDIETHLPHILIGFHRIFDNLHACPVYLG</sequence>
<name>A0A974DWA1_XENLA</name>
<dbReference type="EMBL" id="CM004466">
    <property type="protein sequence ID" value="OCT99339.1"/>
    <property type="molecule type" value="Genomic_DNA"/>
</dbReference>
<evidence type="ECO:0000313" key="2">
    <source>
        <dbReference type="Proteomes" id="UP000694892"/>
    </source>
</evidence>
<accession>A0A974DWA1</accession>
<protein>
    <submittedName>
        <fullName evidence="1">Uncharacterized protein</fullName>
    </submittedName>
</protein>
<gene>
    <name evidence="1" type="ORF">XELAEV_18005116mg</name>
</gene>
<dbReference type="Proteomes" id="UP000694892">
    <property type="component" value="Chromosome 1L"/>
</dbReference>
<evidence type="ECO:0000313" key="1">
    <source>
        <dbReference type="EMBL" id="OCT99339.1"/>
    </source>
</evidence>
<proteinExistence type="predicted"/>
<organism evidence="1 2">
    <name type="scientific">Xenopus laevis</name>
    <name type="common">African clawed frog</name>
    <dbReference type="NCBI Taxonomy" id="8355"/>
    <lineage>
        <taxon>Eukaryota</taxon>
        <taxon>Metazoa</taxon>
        <taxon>Chordata</taxon>
        <taxon>Craniata</taxon>
        <taxon>Vertebrata</taxon>
        <taxon>Euteleostomi</taxon>
        <taxon>Amphibia</taxon>
        <taxon>Batrachia</taxon>
        <taxon>Anura</taxon>
        <taxon>Pipoidea</taxon>
        <taxon>Pipidae</taxon>
        <taxon>Xenopodinae</taxon>
        <taxon>Xenopus</taxon>
        <taxon>Xenopus</taxon>
    </lineage>
</organism>
<dbReference type="AlphaFoldDB" id="A0A974DWA1"/>
<reference evidence="2" key="1">
    <citation type="journal article" date="2016" name="Nature">
        <title>Genome evolution in the allotetraploid frog Xenopus laevis.</title>
        <authorList>
            <person name="Session A.M."/>
            <person name="Uno Y."/>
            <person name="Kwon T."/>
            <person name="Chapman J.A."/>
            <person name="Toyoda A."/>
            <person name="Takahashi S."/>
            <person name="Fukui A."/>
            <person name="Hikosaka A."/>
            <person name="Suzuki A."/>
            <person name="Kondo M."/>
            <person name="van Heeringen S.J."/>
            <person name="Quigley I."/>
            <person name="Heinz S."/>
            <person name="Ogino H."/>
            <person name="Ochi H."/>
            <person name="Hellsten U."/>
            <person name="Lyons J.B."/>
            <person name="Simakov O."/>
            <person name="Putnam N."/>
            <person name="Stites J."/>
            <person name="Kuroki Y."/>
            <person name="Tanaka T."/>
            <person name="Michiue T."/>
            <person name="Watanabe M."/>
            <person name="Bogdanovic O."/>
            <person name="Lister R."/>
            <person name="Georgiou G."/>
            <person name="Paranjpe S.S."/>
            <person name="van Kruijsbergen I."/>
            <person name="Shu S."/>
            <person name="Carlson J."/>
            <person name="Kinoshita T."/>
            <person name="Ohta Y."/>
            <person name="Mawaribuchi S."/>
            <person name="Jenkins J."/>
            <person name="Grimwood J."/>
            <person name="Schmutz J."/>
            <person name="Mitros T."/>
            <person name="Mozaffari S.V."/>
            <person name="Suzuki Y."/>
            <person name="Haramoto Y."/>
            <person name="Yamamoto T.S."/>
            <person name="Takagi C."/>
            <person name="Heald R."/>
            <person name="Miller K."/>
            <person name="Haudenschild C."/>
            <person name="Kitzman J."/>
            <person name="Nakayama T."/>
            <person name="Izutsu Y."/>
            <person name="Robert J."/>
            <person name="Fortriede J."/>
            <person name="Burns K."/>
            <person name="Lotay V."/>
            <person name="Karimi K."/>
            <person name="Yasuoka Y."/>
            <person name="Dichmann D.S."/>
            <person name="Flajnik M.F."/>
            <person name="Houston D.W."/>
            <person name="Shendure J."/>
            <person name="DuPasquier L."/>
            <person name="Vize P.D."/>
            <person name="Zorn A.M."/>
            <person name="Ito M."/>
            <person name="Marcotte E.M."/>
            <person name="Wallingford J.B."/>
            <person name="Ito Y."/>
            <person name="Asashima M."/>
            <person name="Ueno N."/>
            <person name="Matsuda Y."/>
            <person name="Veenstra G.J."/>
            <person name="Fujiyama A."/>
            <person name="Harland R.M."/>
            <person name="Taira M."/>
            <person name="Rokhsar D.S."/>
        </authorList>
    </citation>
    <scope>NUCLEOTIDE SEQUENCE [LARGE SCALE GENOMIC DNA]</scope>
    <source>
        <strain evidence="2">J</strain>
    </source>
</reference>